<evidence type="ECO:0000313" key="2">
    <source>
        <dbReference type="EMBL" id="EKE28225.1"/>
    </source>
</evidence>
<proteinExistence type="predicted"/>
<gene>
    <name evidence="2" type="ORF">ACD_3C00086G0069</name>
</gene>
<reference evidence="2" key="1">
    <citation type="journal article" date="2012" name="Science">
        <title>Fermentation, hydrogen, and sulfur metabolism in multiple uncultivated bacterial phyla.</title>
        <authorList>
            <person name="Wrighton K.C."/>
            <person name="Thomas B.C."/>
            <person name="Sharon I."/>
            <person name="Miller C.S."/>
            <person name="Castelle C.J."/>
            <person name="VerBerkmoes N.C."/>
            <person name="Wilkins M.J."/>
            <person name="Hettich R.L."/>
            <person name="Lipton M.S."/>
            <person name="Williams K.H."/>
            <person name="Long P.E."/>
            <person name="Banfield J.F."/>
        </authorList>
    </citation>
    <scope>NUCLEOTIDE SEQUENCE [LARGE SCALE GENOMIC DNA]</scope>
</reference>
<accession>K2GXR3</accession>
<name>K2GXR3_9BACT</name>
<organism evidence="2">
    <name type="scientific">uncultured bacterium</name>
    <name type="common">gcode 4</name>
    <dbReference type="NCBI Taxonomy" id="1234023"/>
    <lineage>
        <taxon>Bacteria</taxon>
        <taxon>environmental samples</taxon>
    </lineage>
</organism>
<evidence type="ECO:0000256" key="1">
    <source>
        <dbReference type="SAM" id="Coils"/>
    </source>
</evidence>
<comment type="caution">
    <text evidence="2">The sequence shown here is derived from an EMBL/GenBank/DDBJ whole genome shotgun (WGS) entry which is preliminary data.</text>
</comment>
<keyword evidence="1" id="KW-0175">Coiled coil</keyword>
<feature type="coiled-coil region" evidence="1">
    <location>
        <begin position="112"/>
        <end position="143"/>
    </location>
</feature>
<protein>
    <submittedName>
        <fullName evidence="2">Uncharacterized protein</fullName>
    </submittedName>
</protein>
<dbReference type="AlphaFoldDB" id="K2GXR3"/>
<dbReference type="EMBL" id="AMFJ01000360">
    <property type="protein sequence ID" value="EKE28225.1"/>
    <property type="molecule type" value="Genomic_DNA"/>
</dbReference>
<sequence length="644" mass="77033">MSWIDEIDNEIEIDDIPKSKINNPTVSIKTGVKSWVEDIFEWKGGDMIQWKISRKQVFEQISTELEKKHGYLRKISSKKWSDVSDMDLDNFAILWFIEILPWNKVWEHLANIDKLNIEIGSLKEELEEDFKKWRVNSKRLEHLLRLEKASNDLFKICSRKNYIEHKDKFNVRYGYSYSSEDDIMADIYKNTPSNIWNDLKDKISESLSKIKVIQATLNSFLVQNWRHVRITKEWFDELPEERNLDRFLKLRSKISNLQFTSDSNEKNSLTFQLLSLWIKNPEKQDEFIDKFKEIRILLYDIQYSGPNWRNNTAMQMLNLILKSPEKQDEFIAKLREIRSKLRDIDCSDSDWKNILAMELLNLYFNEPDKFKERFSNFLDIRWSIWNMSYSCGRWRNELAMHFLKYSLEDPVGLMEYMTDYHIVRWKLWKSINFGSPDSHNNITFQFLRLYKEAPENIDSYIATFKEIYNFLAREIGHSSGDWLRNIAMRILNMHIKNPSKTDEFLINFKSLRDRLWKICSNADGQNILSMQLLSMQSIDYLLRFRDFSSDYSQNKEHYTDNSSDDFALYNMFQLIIIDMMSEWNDFRDLDYAIGWWESAWDTEDLWSAGLEYSEAQDIQTDAFDSGLDFGGNADAWADAADWWE</sequence>